<dbReference type="AlphaFoldDB" id="A0A5R9IZ54"/>
<sequence length="80" mass="8438">MRGVIQRAGWPACGVIAIACILAVVKAPRSDILTTIGIAVPPATDLSVLTGSDDYPTWHPSIAGLKSRLEKGWVIENIEG</sequence>
<comment type="caution">
    <text evidence="1">The sequence shown here is derived from an EMBL/GenBank/DDBJ whole genome shotgun (WGS) entry which is preliminary data.</text>
</comment>
<evidence type="ECO:0000313" key="2">
    <source>
        <dbReference type="Proteomes" id="UP000305654"/>
    </source>
</evidence>
<dbReference type="RefSeq" id="WP_138327920.1">
    <property type="nucleotide sequence ID" value="NZ_VCDI01000011.1"/>
</dbReference>
<evidence type="ECO:0000313" key="1">
    <source>
        <dbReference type="EMBL" id="TLU70760.1"/>
    </source>
</evidence>
<organism evidence="1 2">
    <name type="scientific">Lichenicoccus roseus</name>
    <dbReference type="NCBI Taxonomy" id="2683649"/>
    <lineage>
        <taxon>Bacteria</taxon>
        <taxon>Pseudomonadati</taxon>
        <taxon>Pseudomonadota</taxon>
        <taxon>Alphaproteobacteria</taxon>
        <taxon>Acetobacterales</taxon>
        <taxon>Acetobacteraceae</taxon>
        <taxon>Lichenicoccus</taxon>
    </lineage>
</organism>
<dbReference type="PROSITE" id="PS51257">
    <property type="entry name" value="PROKAR_LIPOPROTEIN"/>
    <property type="match status" value="1"/>
</dbReference>
<gene>
    <name evidence="1" type="ORF">FE263_20575</name>
</gene>
<name>A0A5R9IZ54_9PROT</name>
<proteinExistence type="predicted"/>
<keyword evidence="2" id="KW-1185">Reference proteome</keyword>
<reference evidence="1 2" key="1">
    <citation type="submission" date="2019-05" db="EMBL/GenBank/DDBJ databases">
        <authorList>
            <person name="Pankratov T."/>
            <person name="Grouzdev D."/>
        </authorList>
    </citation>
    <scope>NUCLEOTIDE SEQUENCE [LARGE SCALE GENOMIC DNA]</scope>
    <source>
        <strain evidence="1 2">KEBCLARHB70R</strain>
    </source>
</reference>
<dbReference type="OrthoDB" id="191189at2"/>
<protein>
    <submittedName>
        <fullName evidence="1">Uncharacterized protein</fullName>
    </submittedName>
</protein>
<accession>A0A5R9IZ54</accession>
<dbReference type="EMBL" id="VCDI01000011">
    <property type="protein sequence ID" value="TLU70760.1"/>
    <property type="molecule type" value="Genomic_DNA"/>
</dbReference>
<dbReference type="Proteomes" id="UP000305654">
    <property type="component" value="Unassembled WGS sequence"/>
</dbReference>